<dbReference type="InterPro" id="IPR002781">
    <property type="entry name" value="TM_pro_TauE-like"/>
</dbReference>
<keyword evidence="6" id="KW-1003">Cell membrane</keyword>
<keyword evidence="8" id="KW-1185">Reference proteome</keyword>
<proteinExistence type="inferred from homology"/>
<dbReference type="PANTHER" id="PTHR43483:SF3">
    <property type="entry name" value="MEMBRANE TRANSPORTER PROTEIN HI_0806-RELATED"/>
    <property type="match status" value="1"/>
</dbReference>
<evidence type="ECO:0000256" key="1">
    <source>
        <dbReference type="ARBA" id="ARBA00004141"/>
    </source>
</evidence>
<feature type="transmembrane region" description="Helical" evidence="6">
    <location>
        <begin position="90"/>
        <end position="111"/>
    </location>
</feature>
<feature type="transmembrane region" description="Helical" evidence="6">
    <location>
        <begin position="118"/>
        <end position="136"/>
    </location>
</feature>
<dbReference type="GeneID" id="95582983"/>
<evidence type="ECO:0000256" key="4">
    <source>
        <dbReference type="ARBA" id="ARBA00022989"/>
    </source>
</evidence>
<evidence type="ECO:0000256" key="6">
    <source>
        <dbReference type="RuleBase" id="RU363041"/>
    </source>
</evidence>
<keyword evidence="4 6" id="KW-1133">Transmembrane helix</keyword>
<reference evidence="7 8" key="1">
    <citation type="submission" date="2022-08" db="EMBL/GenBank/DDBJ databases">
        <title>Whole genome sequencing-based tracing of a 2022 introduction and outbreak of Xanthomonas hortorum pv. pelargonii.</title>
        <authorList>
            <person name="Iruegas-Bocardo F."/>
            <person name="Weisberg A.K."/>
            <person name="Riutta E.R."/>
            <person name="Kilday K."/>
            <person name="Bonkowski J.C."/>
            <person name="Creswell T."/>
            <person name="Daughtrey M.L."/>
            <person name="Rane K."/>
            <person name="Grunwald N.J."/>
            <person name="Chang J.H."/>
            <person name="Putnam M.L."/>
        </authorList>
    </citation>
    <scope>NUCLEOTIDE SEQUENCE [LARGE SCALE GENOMIC DNA]</scope>
    <source>
        <strain evidence="7 8">22-325</strain>
    </source>
</reference>
<keyword evidence="3 6" id="KW-0812">Transmembrane</keyword>
<feature type="transmembrane region" description="Helical" evidence="6">
    <location>
        <begin position="63"/>
        <end position="84"/>
    </location>
</feature>
<dbReference type="Proteomes" id="UP001304534">
    <property type="component" value="Chromosome"/>
</dbReference>
<keyword evidence="5 6" id="KW-0472">Membrane</keyword>
<name>A0ABZ0DA14_9XANT</name>
<comment type="subcellular location">
    <subcellularLocation>
        <location evidence="6">Cell membrane</location>
        <topology evidence="6">Multi-pass membrane protein</topology>
    </subcellularLocation>
    <subcellularLocation>
        <location evidence="1">Membrane</location>
        <topology evidence="1">Multi-pass membrane protein</topology>
    </subcellularLocation>
</comment>
<evidence type="ECO:0000256" key="2">
    <source>
        <dbReference type="ARBA" id="ARBA00009142"/>
    </source>
</evidence>
<gene>
    <name evidence="7" type="ORF">NYR99_03885</name>
</gene>
<dbReference type="Pfam" id="PF01925">
    <property type="entry name" value="TauE"/>
    <property type="match status" value="1"/>
</dbReference>
<accession>A0ABZ0DA14</accession>
<feature type="transmembrane region" description="Helical" evidence="6">
    <location>
        <begin position="231"/>
        <end position="257"/>
    </location>
</feature>
<organism evidence="7 8">
    <name type="scientific">Xanthomonas dyei</name>
    <dbReference type="NCBI Taxonomy" id="743699"/>
    <lineage>
        <taxon>Bacteria</taxon>
        <taxon>Pseudomonadati</taxon>
        <taxon>Pseudomonadota</taxon>
        <taxon>Gammaproteobacteria</taxon>
        <taxon>Lysobacterales</taxon>
        <taxon>Lysobacteraceae</taxon>
        <taxon>Xanthomonas</taxon>
    </lineage>
</organism>
<evidence type="ECO:0000256" key="3">
    <source>
        <dbReference type="ARBA" id="ARBA00022692"/>
    </source>
</evidence>
<feature type="transmembrane region" description="Helical" evidence="6">
    <location>
        <begin position="269"/>
        <end position="286"/>
    </location>
</feature>
<dbReference type="RefSeq" id="WP_228325248.1">
    <property type="nucleotide sequence ID" value="NZ_CP103837.1"/>
</dbReference>
<comment type="similarity">
    <text evidence="2 6">Belongs to the 4-toluene sulfonate uptake permease (TSUP) (TC 2.A.102) family.</text>
</comment>
<feature type="transmembrane region" description="Helical" evidence="6">
    <location>
        <begin position="162"/>
        <end position="187"/>
    </location>
</feature>
<protein>
    <recommendedName>
        <fullName evidence="6">Probable membrane transporter protein</fullName>
    </recommendedName>
</protein>
<evidence type="ECO:0000313" key="8">
    <source>
        <dbReference type="Proteomes" id="UP001304534"/>
    </source>
</evidence>
<sequence length="287" mass="29389">MGRKDGGVMDGMDWIYPLLIMTGMLSGFLSGLLGVGGGFLMVPVFIVLLPLRFRIDIAVLPQVAVATALAATIPATASAVIAQYRRGALPIGWAVRLAPAAGAGAAIGAIIAGRIHGVWVAAIFSAYAAYFGLRMIRGAGIQAPSPANPPIHTLATRVPVRLIGGLIGLFSATAGVGGASLTVPYVLAQHDRLEMRNAVAVGSAVGLAISLIGALTFVLGPLPAMGDSRGLVGLVCWTAAIAVALPATLLAPTGVSAAHRWPTRKLKRAFGLVMLSASLVTLWKVFC</sequence>
<feature type="transmembrane region" description="Helical" evidence="6">
    <location>
        <begin position="20"/>
        <end position="51"/>
    </location>
</feature>
<evidence type="ECO:0000313" key="7">
    <source>
        <dbReference type="EMBL" id="WOB27121.1"/>
    </source>
</evidence>
<evidence type="ECO:0000256" key="5">
    <source>
        <dbReference type="ARBA" id="ARBA00023136"/>
    </source>
</evidence>
<dbReference type="EMBL" id="CP103840">
    <property type="protein sequence ID" value="WOB27121.1"/>
    <property type="molecule type" value="Genomic_DNA"/>
</dbReference>
<feature type="transmembrane region" description="Helical" evidence="6">
    <location>
        <begin position="199"/>
        <end position="219"/>
    </location>
</feature>
<dbReference type="PANTHER" id="PTHR43483">
    <property type="entry name" value="MEMBRANE TRANSPORTER PROTEIN HI_0806-RELATED"/>
    <property type="match status" value="1"/>
</dbReference>